<sequence length="238" mass="27233">MPLTILYQDAHLVAINKPAGTLVHRGERASHGRHPILQQLRDQIGQTLYPVHRLDKATSGVLLFALDSDTASRLVKQWGEVNKRYLAVVRGHLQDTLLDLPLAPPRDRFDPNWTPGPEKPAQTRFTCLAQAELAIAIDKYPSSRYSLVCCEPLTGRKHQIRRHLRHLGHPILCDTRYGKNRHYHYFRDHFGINRMLLHCQQLQLTHPVSKASLVIEAPLDDLFQSALARLDWSQHRPG</sequence>
<dbReference type="InterPro" id="IPR006145">
    <property type="entry name" value="PsdUridine_synth_RsuA/RluA"/>
</dbReference>
<dbReference type="GO" id="GO:0003723">
    <property type="term" value="F:RNA binding"/>
    <property type="evidence" value="ECO:0007669"/>
    <property type="project" value="InterPro"/>
</dbReference>
<dbReference type="SUPFAM" id="SSF55120">
    <property type="entry name" value="Pseudouridine synthase"/>
    <property type="match status" value="1"/>
</dbReference>
<dbReference type="InterPro" id="IPR006224">
    <property type="entry name" value="PsdUridine_synth_RluA-like_CS"/>
</dbReference>
<dbReference type="RefSeq" id="WP_067658422.1">
    <property type="nucleotide sequence ID" value="NZ_FQXG01000001.1"/>
</dbReference>
<evidence type="ECO:0000256" key="6">
    <source>
        <dbReference type="ARBA" id="ARBA00040675"/>
    </source>
</evidence>
<feature type="domain" description="Pseudouridine synthase RsuA/RluA-like" evidence="10">
    <location>
        <begin position="11"/>
        <end position="166"/>
    </location>
</feature>
<proteinExistence type="predicted"/>
<dbReference type="OrthoDB" id="9785808at2"/>
<evidence type="ECO:0000313" key="12">
    <source>
        <dbReference type="Proteomes" id="UP000184268"/>
    </source>
</evidence>
<evidence type="ECO:0000256" key="3">
    <source>
        <dbReference type="ARBA" id="ARBA00036607"/>
    </source>
</evidence>
<protein>
    <recommendedName>
        <fullName evidence="6">tRNA pseudouridine synthase C</fullName>
        <ecNumber evidence="5">5.4.99.26</ecNumber>
    </recommendedName>
    <alternativeName>
        <fullName evidence="8">tRNA pseudouridine(65) synthase</fullName>
    </alternativeName>
    <alternativeName>
        <fullName evidence="9">tRNA pseudouridylate synthase C</fullName>
    </alternativeName>
    <alternativeName>
        <fullName evidence="7">tRNA-uridine isomerase C</fullName>
    </alternativeName>
</protein>
<dbReference type="GO" id="GO:0000455">
    <property type="term" value="P:enzyme-directed rRNA pseudouridine synthesis"/>
    <property type="evidence" value="ECO:0007669"/>
    <property type="project" value="TreeGrafter"/>
</dbReference>
<evidence type="ECO:0000256" key="8">
    <source>
        <dbReference type="ARBA" id="ARBA00041975"/>
    </source>
</evidence>
<evidence type="ECO:0000256" key="9">
    <source>
        <dbReference type="ARBA" id="ARBA00043049"/>
    </source>
</evidence>
<evidence type="ECO:0000256" key="5">
    <source>
        <dbReference type="ARBA" id="ARBA00038943"/>
    </source>
</evidence>
<gene>
    <name evidence="11" type="ORF">SAMN02745129_1201</name>
</gene>
<keyword evidence="1" id="KW-0819">tRNA processing</keyword>
<dbReference type="Gene3D" id="3.30.2350.10">
    <property type="entry name" value="Pseudouridine synthase"/>
    <property type="match status" value="1"/>
</dbReference>
<reference evidence="11 12" key="1">
    <citation type="submission" date="2016-11" db="EMBL/GenBank/DDBJ databases">
        <authorList>
            <person name="Jaros S."/>
            <person name="Januszkiewicz K."/>
            <person name="Wedrychowicz H."/>
        </authorList>
    </citation>
    <scope>NUCLEOTIDE SEQUENCE [LARGE SCALE GENOMIC DNA]</scope>
    <source>
        <strain evidence="11 12">DSM 16917</strain>
    </source>
</reference>
<accession>A0A1M5NW49</accession>
<dbReference type="InterPro" id="IPR050188">
    <property type="entry name" value="RluA_PseudoU_synthase"/>
</dbReference>
<dbReference type="PANTHER" id="PTHR21600:SF56">
    <property type="entry name" value="TRNA PSEUDOURIDINE SYNTHASE C"/>
    <property type="match status" value="1"/>
</dbReference>
<dbReference type="GO" id="GO:0160149">
    <property type="term" value="F:tRNA pseudouridine(65) synthase activity"/>
    <property type="evidence" value="ECO:0007669"/>
    <property type="project" value="UniProtKB-EC"/>
</dbReference>
<dbReference type="Proteomes" id="UP000184268">
    <property type="component" value="Unassembled WGS sequence"/>
</dbReference>
<dbReference type="PROSITE" id="PS01129">
    <property type="entry name" value="PSI_RLU"/>
    <property type="match status" value="1"/>
</dbReference>
<evidence type="ECO:0000313" key="11">
    <source>
        <dbReference type="EMBL" id="SHG93806.1"/>
    </source>
</evidence>
<keyword evidence="12" id="KW-1185">Reference proteome</keyword>
<dbReference type="EMBL" id="FQXG01000001">
    <property type="protein sequence ID" value="SHG93806.1"/>
    <property type="molecule type" value="Genomic_DNA"/>
</dbReference>
<dbReference type="EC" id="5.4.99.26" evidence="5"/>
<dbReference type="STRING" id="299255.SAMN02745129_1201"/>
<dbReference type="PANTHER" id="PTHR21600">
    <property type="entry name" value="MITOCHONDRIAL RNA PSEUDOURIDINE SYNTHASE"/>
    <property type="match status" value="1"/>
</dbReference>
<name>A0A1M5NW49_9GAMM</name>
<evidence type="ECO:0000256" key="7">
    <source>
        <dbReference type="ARBA" id="ARBA00041803"/>
    </source>
</evidence>
<evidence type="ECO:0000256" key="1">
    <source>
        <dbReference type="ARBA" id="ARBA00022694"/>
    </source>
</evidence>
<dbReference type="GO" id="GO:0008033">
    <property type="term" value="P:tRNA processing"/>
    <property type="evidence" value="ECO:0007669"/>
    <property type="project" value="UniProtKB-KW"/>
</dbReference>
<dbReference type="Pfam" id="PF00849">
    <property type="entry name" value="PseudoU_synth_2"/>
    <property type="match status" value="1"/>
</dbReference>
<comment type="catalytic activity">
    <reaction evidence="3">
        <text>uridine(65) in tRNA = pseudouridine(65) in tRNA</text>
        <dbReference type="Rhea" id="RHEA:42536"/>
        <dbReference type="Rhea" id="RHEA-COMP:10103"/>
        <dbReference type="Rhea" id="RHEA-COMP:10104"/>
        <dbReference type="ChEBI" id="CHEBI:65314"/>
        <dbReference type="ChEBI" id="CHEBI:65315"/>
        <dbReference type="EC" id="5.4.99.26"/>
    </reaction>
</comment>
<organism evidence="11 12">
    <name type="scientific">Ferrimonas marina</name>
    <dbReference type="NCBI Taxonomy" id="299255"/>
    <lineage>
        <taxon>Bacteria</taxon>
        <taxon>Pseudomonadati</taxon>
        <taxon>Pseudomonadota</taxon>
        <taxon>Gammaproteobacteria</taxon>
        <taxon>Alteromonadales</taxon>
        <taxon>Ferrimonadaceae</taxon>
        <taxon>Ferrimonas</taxon>
    </lineage>
</organism>
<comment type="function">
    <text evidence="4">Responsible for synthesis of pseudouridine from uracil-65 in transfer RNAs.</text>
</comment>
<evidence type="ECO:0000256" key="2">
    <source>
        <dbReference type="ARBA" id="ARBA00023235"/>
    </source>
</evidence>
<keyword evidence="2" id="KW-0413">Isomerase</keyword>
<evidence type="ECO:0000256" key="4">
    <source>
        <dbReference type="ARBA" id="ARBA00037670"/>
    </source>
</evidence>
<evidence type="ECO:0000259" key="10">
    <source>
        <dbReference type="Pfam" id="PF00849"/>
    </source>
</evidence>
<dbReference type="AlphaFoldDB" id="A0A1M5NW49"/>
<dbReference type="InterPro" id="IPR020103">
    <property type="entry name" value="PsdUridine_synth_cat_dom_sf"/>
</dbReference>